<dbReference type="RefSeq" id="XP_022309062.1">
    <property type="nucleotide sequence ID" value="XM_022453354.1"/>
</dbReference>
<keyword evidence="1" id="KW-1133">Transmembrane helix</keyword>
<protein>
    <submittedName>
        <fullName evidence="4">Uncharacterized protein LOC111114848 isoform X2</fullName>
    </submittedName>
</protein>
<feature type="transmembrane region" description="Helical" evidence="1">
    <location>
        <begin position="416"/>
        <end position="440"/>
    </location>
</feature>
<proteinExistence type="predicted"/>
<keyword evidence="1" id="KW-0472">Membrane</keyword>
<feature type="chain" id="PRO_5034115666" evidence="2">
    <location>
        <begin position="29"/>
        <end position="457"/>
    </location>
</feature>
<organism evidence="3 4">
    <name type="scientific">Crassostrea virginica</name>
    <name type="common">Eastern oyster</name>
    <dbReference type="NCBI Taxonomy" id="6565"/>
    <lineage>
        <taxon>Eukaryota</taxon>
        <taxon>Metazoa</taxon>
        <taxon>Spiralia</taxon>
        <taxon>Lophotrochozoa</taxon>
        <taxon>Mollusca</taxon>
        <taxon>Bivalvia</taxon>
        <taxon>Autobranchia</taxon>
        <taxon>Pteriomorphia</taxon>
        <taxon>Ostreida</taxon>
        <taxon>Ostreoidea</taxon>
        <taxon>Ostreidae</taxon>
        <taxon>Crassostrea</taxon>
    </lineage>
</organism>
<evidence type="ECO:0000313" key="3">
    <source>
        <dbReference type="Proteomes" id="UP000694844"/>
    </source>
</evidence>
<accession>A0A8B8C093</accession>
<keyword evidence="2" id="KW-0732">Signal</keyword>
<keyword evidence="3" id="KW-1185">Reference proteome</keyword>
<evidence type="ECO:0000256" key="1">
    <source>
        <dbReference type="SAM" id="Phobius"/>
    </source>
</evidence>
<dbReference type="GeneID" id="111114848"/>
<name>A0A8B8C093_CRAVI</name>
<dbReference type="OrthoDB" id="6206075at2759"/>
<feature type="signal peptide" evidence="2">
    <location>
        <begin position="1"/>
        <end position="28"/>
    </location>
</feature>
<evidence type="ECO:0000313" key="4">
    <source>
        <dbReference type="RefSeq" id="XP_022309062.1"/>
    </source>
</evidence>
<dbReference type="AlphaFoldDB" id="A0A8B8C093"/>
<gene>
    <name evidence="4" type="primary">LOC111114848</name>
</gene>
<evidence type="ECO:0000256" key="2">
    <source>
        <dbReference type="SAM" id="SignalP"/>
    </source>
</evidence>
<reference evidence="4" key="1">
    <citation type="submission" date="2025-08" db="UniProtKB">
        <authorList>
            <consortium name="RefSeq"/>
        </authorList>
    </citation>
    <scope>IDENTIFICATION</scope>
    <source>
        <tissue evidence="4">Whole sample</tissue>
    </source>
</reference>
<dbReference type="Proteomes" id="UP000694844">
    <property type="component" value="Chromosome 9"/>
</dbReference>
<keyword evidence="1" id="KW-0812">Transmembrane</keyword>
<sequence length="457" mass="52406">MWWPLLPSDRKRPLLLILQWLSLKTVEAAYVPNFGLVGCYRYKDNMDKFNSSKFVKISYNVGDNSKTRFLHCVQGCLKNNTQFRYAGLMKSESGYKCFCGENYNQTFAVDLNECLACPKCMKIYNTDYDIKPLLSIPGNGPKLVKIWNSSDEPFMNDVMRNPAIDWWNEKKLYHEPEYNICCCSTKKNYTTSFHKLSSEDISTFTIIKTSSSKICKRCHSTDRIERGTLCHTRNSYNNGNCNGLNGKGGNVYSALEEQHKKEFPDEGEYICGLVLNCSRPSSEQCKIDIMRDKKIVTSINVKQQPCSPFLLDKCVWATKIIILNNCACKCDISVYRQKDNVLAVVDRLVVLGFYHKEEPKVSKWEFLNDFPSEEVLNIMRPHLEKVRHEGAVPVRNLSSRARTKQSANDERTSSRGIGIIGGCLLGFVILIIFISDILIIKVHLTALFRNLYSFCHR</sequence>